<dbReference type="Gene3D" id="3.40.50.10260">
    <property type="entry name" value="YjeF N-terminal domain"/>
    <property type="match status" value="1"/>
</dbReference>
<dbReference type="PANTHER" id="PTHR13232:SF10">
    <property type="entry name" value="NAD(P)H-HYDRATE EPIMERASE"/>
    <property type="match status" value="1"/>
</dbReference>
<dbReference type="SUPFAM" id="SSF64153">
    <property type="entry name" value="YjeF N-terminal domain-like"/>
    <property type="match status" value="1"/>
</dbReference>
<organism evidence="1">
    <name type="scientific">Toxocara canis</name>
    <name type="common">Canine roundworm</name>
    <dbReference type="NCBI Taxonomy" id="6265"/>
    <lineage>
        <taxon>Eukaryota</taxon>
        <taxon>Metazoa</taxon>
        <taxon>Ecdysozoa</taxon>
        <taxon>Nematoda</taxon>
        <taxon>Chromadorea</taxon>
        <taxon>Rhabditida</taxon>
        <taxon>Spirurina</taxon>
        <taxon>Ascaridomorpha</taxon>
        <taxon>Ascaridoidea</taxon>
        <taxon>Toxocaridae</taxon>
        <taxon>Toxocara</taxon>
    </lineage>
</organism>
<protein>
    <submittedName>
        <fullName evidence="1">Uncharacterized protein</fullName>
    </submittedName>
</protein>
<gene>
    <name evidence="1" type="ORF">TCNE_LOCUS1619</name>
</gene>
<dbReference type="InterPro" id="IPR036652">
    <property type="entry name" value="YjeF_N_dom_sf"/>
</dbReference>
<dbReference type="GO" id="GO:0005739">
    <property type="term" value="C:mitochondrion"/>
    <property type="evidence" value="ECO:0007669"/>
    <property type="project" value="TreeGrafter"/>
</dbReference>
<dbReference type="AlphaFoldDB" id="A0A3P7ET79"/>
<dbReference type="EMBL" id="UYWY01001298">
    <property type="protein sequence ID" value="VDM26511.1"/>
    <property type="molecule type" value="Genomic_DNA"/>
</dbReference>
<dbReference type="GO" id="GO:0052856">
    <property type="term" value="F:NAD(P)HX epimerase activity"/>
    <property type="evidence" value="ECO:0007669"/>
    <property type="project" value="TreeGrafter"/>
</dbReference>
<evidence type="ECO:0000313" key="1">
    <source>
        <dbReference type="EMBL" id="VDM26511.1"/>
    </source>
</evidence>
<dbReference type="PANTHER" id="PTHR13232">
    <property type="entry name" value="NAD(P)H-HYDRATE EPIMERASE"/>
    <property type="match status" value="1"/>
</dbReference>
<dbReference type="InterPro" id="IPR032976">
    <property type="entry name" value="YJEFN_prot_NAXE-like"/>
</dbReference>
<accession>A0A3P7ET79</accession>
<proteinExistence type="predicted"/>
<reference evidence="1" key="1">
    <citation type="submission" date="2018-11" db="EMBL/GenBank/DDBJ databases">
        <authorList>
            <consortium name="Pathogen Informatics"/>
        </authorList>
    </citation>
    <scope>NUCLEOTIDE SEQUENCE [LARGE SCALE GENOMIC DNA]</scope>
</reference>
<name>A0A3P7ET79_TOXCA</name>
<sequence length="127" mass="14265">MFQIYNSLSFFESSRVTMVFLLEKKISLEKDDKKRFLYLMNNLEDMQGYIDGNCFTGWHVENGPPSAGVAIKPSVLISLTAPKLCARYASGVTHYLGGRFVPQSLADKYQLSLPSYPATDCIVRLSL</sequence>